<protein>
    <submittedName>
        <fullName evidence="1">Uncharacterized protein</fullName>
    </submittedName>
</protein>
<comment type="caution">
    <text evidence="1">The sequence shown here is derived from an EMBL/GenBank/DDBJ whole genome shotgun (WGS) entry which is preliminary data.</text>
</comment>
<dbReference type="EMBL" id="OCTY01000002">
    <property type="protein sequence ID" value="SOJ55243.1"/>
    <property type="molecule type" value="Genomic_DNA"/>
</dbReference>
<keyword evidence="2" id="KW-1185">Reference proteome</keyword>
<reference evidence="1 2" key="1">
    <citation type="submission" date="2017-10" db="EMBL/GenBank/DDBJ databases">
        <authorList>
            <consortium name="Urmite Genomes"/>
        </authorList>
    </citation>
    <scope>NUCLEOTIDE SEQUENCE [LARGE SCALE GENOMIC DNA]</scope>
    <source>
        <strain evidence="1 2">FB-527</strain>
    </source>
</reference>
<accession>A0A7Z7IKI1</accession>
<evidence type="ECO:0000313" key="1">
    <source>
        <dbReference type="EMBL" id="SOJ55243.1"/>
    </source>
</evidence>
<name>A0A7Z7IKI1_9MYCO</name>
<dbReference type="Proteomes" id="UP000554965">
    <property type="component" value="Unassembled WGS sequence"/>
</dbReference>
<evidence type="ECO:0000313" key="2">
    <source>
        <dbReference type="Proteomes" id="UP000554965"/>
    </source>
</evidence>
<gene>
    <name evidence="1" type="ORF">MSIMFB_02732</name>
</gene>
<dbReference type="AlphaFoldDB" id="A0A7Z7IKI1"/>
<proteinExistence type="predicted"/>
<sequence length="104" mass="12038">MRHFRRRQPLTQSLVNLLNYRLIKDCVPLRDEKRLQDGRARRLLQSDNQGLTDRVLFENDPLDLLRINVDAADDFDFIRAPVIGDPSFAVNAHHIPGVEPILLL</sequence>
<organism evidence="1 2">
    <name type="scientific">Mycobacterium simulans</name>
    <dbReference type="NCBI Taxonomy" id="627089"/>
    <lineage>
        <taxon>Bacteria</taxon>
        <taxon>Bacillati</taxon>
        <taxon>Actinomycetota</taxon>
        <taxon>Actinomycetes</taxon>
        <taxon>Mycobacteriales</taxon>
        <taxon>Mycobacteriaceae</taxon>
        <taxon>Mycobacterium</taxon>
    </lineage>
</organism>